<keyword evidence="8" id="KW-0326">Glycosidase</keyword>
<evidence type="ECO:0000256" key="8">
    <source>
        <dbReference type="ARBA" id="ARBA00023295"/>
    </source>
</evidence>
<feature type="domain" description="Glycoside hydrolase family 5" evidence="10">
    <location>
        <begin position="78"/>
        <end position="412"/>
    </location>
</feature>
<dbReference type="AlphaFoldDB" id="A0AAD8RH99"/>
<dbReference type="FunFam" id="3.20.20.80:FF:000012">
    <property type="entry name" value="Mannan endo-1,4-beta-mannosidase 6"/>
    <property type="match status" value="1"/>
</dbReference>
<dbReference type="Proteomes" id="UP001231189">
    <property type="component" value="Unassembled WGS sequence"/>
</dbReference>
<dbReference type="Gene3D" id="3.20.20.80">
    <property type="entry name" value="Glycosidases"/>
    <property type="match status" value="1"/>
</dbReference>
<name>A0AAD8RH99_LOLMU</name>
<keyword evidence="12" id="KW-1185">Reference proteome</keyword>
<dbReference type="PANTHER" id="PTHR31451">
    <property type="match status" value="1"/>
</dbReference>
<dbReference type="EC" id="3.2.1.78" evidence="4"/>
<evidence type="ECO:0000256" key="1">
    <source>
        <dbReference type="ARBA" id="ARBA00001678"/>
    </source>
</evidence>
<organism evidence="11 12">
    <name type="scientific">Lolium multiflorum</name>
    <name type="common">Italian ryegrass</name>
    <name type="synonym">Lolium perenne subsp. multiflorum</name>
    <dbReference type="NCBI Taxonomy" id="4521"/>
    <lineage>
        <taxon>Eukaryota</taxon>
        <taxon>Viridiplantae</taxon>
        <taxon>Streptophyta</taxon>
        <taxon>Embryophyta</taxon>
        <taxon>Tracheophyta</taxon>
        <taxon>Spermatophyta</taxon>
        <taxon>Magnoliopsida</taxon>
        <taxon>Liliopsida</taxon>
        <taxon>Poales</taxon>
        <taxon>Poaceae</taxon>
        <taxon>BOP clade</taxon>
        <taxon>Pooideae</taxon>
        <taxon>Poodae</taxon>
        <taxon>Poeae</taxon>
        <taxon>Poeae Chloroplast Group 2 (Poeae type)</taxon>
        <taxon>Loliodinae</taxon>
        <taxon>Loliinae</taxon>
        <taxon>Lolium</taxon>
    </lineage>
</organism>
<evidence type="ECO:0000256" key="2">
    <source>
        <dbReference type="ARBA" id="ARBA00004613"/>
    </source>
</evidence>
<dbReference type="InterPro" id="IPR001547">
    <property type="entry name" value="Glyco_hydro_5"/>
</dbReference>
<protein>
    <recommendedName>
        <fullName evidence="4">mannan endo-1,4-beta-mannosidase</fullName>
        <ecNumber evidence="4">3.2.1.78</ecNumber>
    </recommendedName>
</protein>
<evidence type="ECO:0000256" key="7">
    <source>
        <dbReference type="ARBA" id="ARBA00022801"/>
    </source>
</evidence>
<dbReference type="GO" id="GO:0016985">
    <property type="term" value="F:mannan endo-1,4-beta-mannosidase activity"/>
    <property type="evidence" value="ECO:0007669"/>
    <property type="project" value="UniProtKB-EC"/>
</dbReference>
<gene>
    <name evidence="11" type="ORF">QYE76_025644</name>
</gene>
<dbReference type="GO" id="GO:0000272">
    <property type="term" value="P:polysaccharide catabolic process"/>
    <property type="evidence" value="ECO:0007669"/>
    <property type="project" value="InterPro"/>
</dbReference>
<keyword evidence="7" id="KW-0378">Hydrolase</keyword>
<dbReference type="GO" id="GO:0005576">
    <property type="term" value="C:extracellular region"/>
    <property type="evidence" value="ECO:0007669"/>
    <property type="project" value="UniProtKB-SubCell"/>
</dbReference>
<comment type="catalytic activity">
    <reaction evidence="1">
        <text>Random hydrolysis of (1-&gt;4)-beta-D-mannosidic linkages in mannans, galactomannans and glucomannans.</text>
        <dbReference type="EC" id="3.2.1.78"/>
    </reaction>
</comment>
<evidence type="ECO:0000313" key="12">
    <source>
        <dbReference type="Proteomes" id="UP001231189"/>
    </source>
</evidence>
<feature type="signal peptide" evidence="9">
    <location>
        <begin position="1"/>
        <end position="25"/>
    </location>
</feature>
<evidence type="ECO:0000256" key="6">
    <source>
        <dbReference type="ARBA" id="ARBA00022729"/>
    </source>
</evidence>
<evidence type="ECO:0000259" key="10">
    <source>
        <dbReference type="Pfam" id="PF26410"/>
    </source>
</evidence>
<dbReference type="PANTHER" id="PTHR31451:SF39">
    <property type="entry name" value="MANNAN ENDO-1,4-BETA-MANNOSIDASE 1"/>
    <property type="match status" value="1"/>
</dbReference>
<evidence type="ECO:0000313" key="11">
    <source>
        <dbReference type="EMBL" id="KAK1620127.1"/>
    </source>
</evidence>
<reference evidence="11" key="1">
    <citation type="submission" date="2023-07" db="EMBL/GenBank/DDBJ databases">
        <title>A chromosome-level genome assembly of Lolium multiflorum.</title>
        <authorList>
            <person name="Chen Y."/>
            <person name="Copetti D."/>
            <person name="Kolliker R."/>
            <person name="Studer B."/>
        </authorList>
    </citation>
    <scope>NUCLEOTIDE SEQUENCE</scope>
    <source>
        <strain evidence="11">02402/16</strain>
        <tissue evidence="11">Leaf</tissue>
    </source>
</reference>
<dbReference type="EMBL" id="JAUUTY010000006">
    <property type="protein sequence ID" value="KAK1620127.1"/>
    <property type="molecule type" value="Genomic_DNA"/>
</dbReference>
<comment type="similarity">
    <text evidence="3">Belongs to the glycosyl hydrolase 5 (cellulase A) family.</text>
</comment>
<evidence type="ECO:0000256" key="4">
    <source>
        <dbReference type="ARBA" id="ARBA00012706"/>
    </source>
</evidence>
<evidence type="ECO:0000256" key="9">
    <source>
        <dbReference type="SAM" id="SignalP"/>
    </source>
</evidence>
<dbReference type="InterPro" id="IPR017853">
    <property type="entry name" value="GH"/>
</dbReference>
<dbReference type="Pfam" id="PF26410">
    <property type="entry name" value="GH5_mannosidase"/>
    <property type="match status" value="1"/>
</dbReference>
<proteinExistence type="inferred from homology"/>
<feature type="chain" id="PRO_5042232932" description="mannan endo-1,4-beta-mannosidase" evidence="9">
    <location>
        <begin position="26"/>
        <end position="453"/>
    </location>
</feature>
<evidence type="ECO:0000256" key="3">
    <source>
        <dbReference type="ARBA" id="ARBA00005641"/>
    </source>
</evidence>
<evidence type="ECO:0000256" key="5">
    <source>
        <dbReference type="ARBA" id="ARBA00022525"/>
    </source>
</evidence>
<dbReference type="SUPFAM" id="SSF51445">
    <property type="entry name" value="(Trans)glycosidases"/>
    <property type="match status" value="1"/>
</dbReference>
<sequence length="453" mass="49817">MAINDARRLTLIASCLAVLLAIAAGARLPSMHAGAAAFALSSPLEGLATAPSKGHDEAAAPALAPGAANGVEGRRAGEFVRTIGARFMLGGRPFYSNGFNAYWLMYMASNPGDRSKVLDTLDQAARLGAKLIRTWAFNDGGGSRPLQIAPGVYNEDTFLGLDFVIAEAKKRGVYLILSLVNNWSDFGGKKQYVQWARDQGHNLGSDEDFFTDSLAQRFYMNHIQRVLTRVNNFTGVAYKDEPTIFAWELMNEPRVQSDLSGKTMQDWVTLMSAYVKSIDANHMVEIGLEGFYGESVPDRKKFNPGYTVGTDFISNNRIPSVDFATIHSYPDQWVSGSSNEAQVEFMRKWMASHIEDAAKEFQKPLIVSEFGWSARSNGYTVATRDDYFRMVYDSIYASVKEGGPCAGGLFWQVMAPGMEGWADGYDVVLERCPTTTAIISQECAKIDGLMPRV</sequence>
<dbReference type="InterPro" id="IPR045053">
    <property type="entry name" value="MAN-like"/>
</dbReference>
<keyword evidence="6 9" id="KW-0732">Signal</keyword>
<keyword evidence="5" id="KW-0964">Secreted</keyword>
<comment type="subcellular location">
    <subcellularLocation>
        <location evidence="2">Secreted</location>
    </subcellularLocation>
</comment>
<comment type="caution">
    <text evidence="11">The sequence shown here is derived from an EMBL/GenBank/DDBJ whole genome shotgun (WGS) entry which is preliminary data.</text>
</comment>
<accession>A0AAD8RH99</accession>